<dbReference type="SUPFAM" id="SSF55781">
    <property type="entry name" value="GAF domain-like"/>
    <property type="match status" value="1"/>
</dbReference>
<evidence type="ECO:0000313" key="3">
    <source>
        <dbReference type="Proteomes" id="UP000070134"/>
    </source>
</evidence>
<dbReference type="RefSeq" id="WP_066501674.1">
    <property type="nucleotide sequence ID" value="NZ_BJMO01000016.1"/>
</dbReference>
<keyword evidence="3" id="KW-1185">Reference proteome</keyword>
<accession>A0A127A5C6</accession>
<proteinExistence type="predicted"/>
<name>A0A127A5C6_9MICC</name>
<feature type="compositionally biased region" description="Pro residues" evidence="1">
    <location>
        <begin position="72"/>
        <end position="81"/>
    </location>
</feature>
<protein>
    <recommendedName>
        <fullName evidence="4">GAF domain-containing protein</fullName>
    </recommendedName>
</protein>
<gene>
    <name evidence="2" type="ORF">SA2016_4046</name>
</gene>
<evidence type="ECO:0000256" key="1">
    <source>
        <dbReference type="SAM" id="MobiDB-lite"/>
    </source>
</evidence>
<evidence type="ECO:0008006" key="4">
    <source>
        <dbReference type="Google" id="ProtNLM"/>
    </source>
</evidence>
<dbReference type="Proteomes" id="UP000070134">
    <property type="component" value="Chromosome"/>
</dbReference>
<dbReference type="AlphaFoldDB" id="A0A127A5C6"/>
<dbReference type="EMBL" id="CP014518">
    <property type="protein sequence ID" value="AMM34698.1"/>
    <property type="molecule type" value="Genomic_DNA"/>
</dbReference>
<reference evidence="2 3" key="1">
    <citation type="submission" date="2016-02" db="EMBL/GenBank/DDBJ databases">
        <title>Complete genome of Sinomonas atrocyanea KCTC 3377.</title>
        <authorList>
            <person name="Kim K.M."/>
        </authorList>
    </citation>
    <scope>NUCLEOTIDE SEQUENCE [LARGE SCALE GENOMIC DNA]</scope>
    <source>
        <strain evidence="2 3">KCTC 3377</strain>
    </source>
</reference>
<dbReference type="KEGG" id="satk:SA2016_4046"/>
<dbReference type="STRING" id="37927.SA2016_4046"/>
<feature type="region of interest" description="Disordered" evidence="1">
    <location>
        <begin position="58"/>
        <end position="89"/>
    </location>
</feature>
<sequence length="476" mass="48617">MPERGPLRDLQSMLLGMLGDLSVRRVLERLADSARDLASATEAVIRLSAPDWAPLVVSSSSPERRVPEDGDPPPGADPPGTSPWDAATDSGRTLLSVPIRAHGAHLGELFLTGRGPFAPEVEELIAALAAAAGAAAWNARLYEEAQGRERWLDATLSVTADLVSGQGLVAGRELDLVAGRALAASQSTLALVALPDGGSFRIAAAAGTMPSPTLLAVLAERLPQPTGHAQDGEAAIWLGTDATEGLGPLLAARLGRSPAPGVLLLARKEGSSYTRPDVSAAAVFCSNAALALGMRARSLGGEALAADRARIGDGVRERIVPRLLSAGLSLRQLALLAPAASAAALVEEVSRQLDTAVQNLLQTGELFGTGHLTQGVEAASFSAELLAAVSASADAAGVEAQITILGCTEVVPADAAGRLLALVNEVVAAAGEAQSGARVDLTVSAEEQAAELVVHGEAATARRRIRVPFAHPSSPA</sequence>
<dbReference type="Gene3D" id="3.30.450.40">
    <property type="match status" value="1"/>
</dbReference>
<evidence type="ECO:0000313" key="2">
    <source>
        <dbReference type="EMBL" id="AMM34698.1"/>
    </source>
</evidence>
<dbReference type="InterPro" id="IPR029016">
    <property type="entry name" value="GAF-like_dom_sf"/>
</dbReference>
<organism evidence="2 3">
    <name type="scientific">Sinomonas atrocyanea</name>
    <dbReference type="NCBI Taxonomy" id="37927"/>
    <lineage>
        <taxon>Bacteria</taxon>
        <taxon>Bacillati</taxon>
        <taxon>Actinomycetota</taxon>
        <taxon>Actinomycetes</taxon>
        <taxon>Micrococcales</taxon>
        <taxon>Micrococcaceae</taxon>
        <taxon>Sinomonas</taxon>
    </lineage>
</organism>